<evidence type="ECO:0000256" key="2">
    <source>
        <dbReference type="ARBA" id="ARBA00001968"/>
    </source>
</evidence>
<dbReference type="EC" id="4.1.3.17" evidence="10"/>
<keyword evidence="6 10" id="KW-0456">Lyase</keyword>
<comment type="catalytic activity">
    <reaction evidence="8 10">
        <text>oxaloacetate + H(+) = pyruvate + CO2</text>
        <dbReference type="Rhea" id="RHEA:15641"/>
        <dbReference type="ChEBI" id="CHEBI:15361"/>
        <dbReference type="ChEBI" id="CHEBI:15378"/>
        <dbReference type="ChEBI" id="CHEBI:16452"/>
        <dbReference type="ChEBI" id="CHEBI:16526"/>
        <dbReference type="EC" id="4.1.1.112"/>
    </reaction>
</comment>
<dbReference type="PANTHER" id="PTHR33254:SF4">
    <property type="entry name" value="4-HYDROXY-4-METHYL-2-OXOGLUTARATE ALDOLASE 3-RELATED"/>
    <property type="match status" value="1"/>
</dbReference>
<dbReference type="Proteomes" id="UP000468901">
    <property type="component" value="Unassembled WGS sequence"/>
</dbReference>
<dbReference type="GO" id="GO:0008948">
    <property type="term" value="F:oxaloacetate decarboxylase activity"/>
    <property type="evidence" value="ECO:0007669"/>
    <property type="project" value="UniProtKB-EC"/>
</dbReference>
<evidence type="ECO:0000313" key="11">
    <source>
        <dbReference type="EMBL" id="KAB7738659.1"/>
    </source>
</evidence>
<dbReference type="GO" id="GO:0046872">
    <property type="term" value="F:metal ion binding"/>
    <property type="evidence" value="ECO:0007669"/>
    <property type="project" value="UniProtKB-KW"/>
</dbReference>
<evidence type="ECO:0000256" key="9">
    <source>
        <dbReference type="PIRSR" id="PIRSR605493-1"/>
    </source>
</evidence>
<comment type="subunit">
    <text evidence="4 10">Homotrimer.</text>
</comment>
<sequence length="159" mass="16612">MTSPATTDLSDAHPDIQHAEPIFRDFGGKLAFSGPITTFKTFEDNPKLRQALEGPGNGRVLVVDGGGSLRCALFGGNLAVLAAKNGWAGLVINGCVRDTAEIAAQPVGVKALAAHPKRSDRKGLGEYDVVVSFAGVTFRPGEYLYADADGIVASAQKID</sequence>
<feature type="binding site" evidence="9">
    <location>
        <position position="98"/>
    </location>
    <ligand>
        <name>Mg(2+)</name>
        <dbReference type="ChEBI" id="CHEBI:18420"/>
    </ligand>
</feature>
<evidence type="ECO:0000256" key="7">
    <source>
        <dbReference type="ARBA" id="ARBA00025046"/>
    </source>
</evidence>
<dbReference type="Gene3D" id="3.50.30.40">
    <property type="entry name" value="Ribonuclease E inhibitor RraA/RraA-like"/>
    <property type="match status" value="1"/>
</dbReference>
<evidence type="ECO:0000313" key="12">
    <source>
        <dbReference type="Proteomes" id="UP000468901"/>
    </source>
</evidence>
<accession>A0A6N6VEJ6</accession>
<comment type="similarity">
    <text evidence="3 10">Belongs to the class II aldolase/RraA-like family.</text>
</comment>
<dbReference type="EC" id="4.1.1.112" evidence="10"/>
<dbReference type="AlphaFoldDB" id="A0A6N6VEJ6"/>
<keyword evidence="9" id="KW-0460">Magnesium</keyword>
<dbReference type="InterPro" id="IPR010203">
    <property type="entry name" value="RraA"/>
</dbReference>
<feature type="binding site" evidence="9">
    <location>
        <begin position="75"/>
        <end position="78"/>
    </location>
    <ligand>
        <name>substrate</name>
    </ligand>
</feature>
<dbReference type="Pfam" id="PF03737">
    <property type="entry name" value="RraA-like"/>
    <property type="match status" value="1"/>
</dbReference>
<protein>
    <recommendedName>
        <fullName evidence="10">4-hydroxy-4-methyl-2-oxoglutarate aldolase</fullName>
        <shortName evidence="10">HMG aldolase</shortName>
        <ecNumber evidence="10">4.1.1.112</ecNumber>
        <ecNumber evidence="10">4.1.3.17</ecNumber>
    </recommendedName>
    <alternativeName>
        <fullName evidence="10">Oxaloacetate decarboxylase</fullName>
    </alternativeName>
</protein>
<evidence type="ECO:0000256" key="3">
    <source>
        <dbReference type="ARBA" id="ARBA00008621"/>
    </source>
</evidence>
<comment type="cofactor">
    <cofactor evidence="2 10">
        <name>a divalent metal cation</name>
        <dbReference type="ChEBI" id="CHEBI:60240"/>
    </cofactor>
</comment>
<dbReference type="PANTHER" id="PTHR33254">
    <property type="entry name" value="4-HYDROXY-4-METHYL-2-OXOGLUTARATE ALDOLASE 3-RELATED"/>
    <property type="match status" value="1"/>
</dbReference>
<comment type="cofactor">
    <cofactor evidence="9">
        <name>Mg(2+)</name>
        <dbReference type="ChEBI" id="CHEBI:18420"/>
    </cofactor>
</comment>
<comment type="function">
    <text evidence="7 10">Catalyzes the aldol cleavage of 4-hydroxy-4-methyl-2-oxoglutarate (HMG) into 2 molecules of pyruvate. Also contains a secondary oxaloacetate (OAA) decarboxylase activity due to the common pyruvate enolate transition state formed following C-C bond cleavage in the retro-aldol and decarboxylation reactions.</text>
</comment>
<dbReference type="InterPro" id="IPR036704">
    <property type="entry name" value="RraA/RraA-like_sf"/>
</dbReference>
<comment type="caution">
    <text evidence="11">The sequence shown here is derived from an EMBL/GenBank/DDBJ whole genome shotgun (WGS) entry which is preliminary data.</text>
</comment>
<dbReference type="InterPro" id="IPR005493">
    <property type="entry name" value="RraA/RraA-like"/>
</dbReference>
<dbReference type="GO" id="GO:0051252">
    <property type="term" value="P:regulation of RNA metabolic process"/>
    <property type="evidence" value="ECO:0007669"/>
    <property type="project" value="InterPro"/>
</dbReference>
<evidence type="ECO:0000256" key="1">
    <source>
        <dbReference type="ARBA" id="ARBA00001342"/>
    </source>
</evidence>
<dbReference type="NCBIfam" id="TIGR01935">
    <property type="entry name" value="NOT-MenG"/>
    <property type="match status" value="1"/>
</dbReference>
<dbReference type="SUPFAM" id="SSF89562">
    <property type="entry name" value="RraA-like"/>
    <property type="match status" value="1"/>
</dbReference>
<feature type="binding site" evidence="9">
    <location>
        <position position="97"/>
    </location>
    <ligand>
        <name>substrate</name>
    </ligand>
</feature>
<keyword evidence="5 9" id="KW-0479">Metal-binding</keyword>
<keyword evidence="12" id="KW-1185">Reference proteome</keyword>
<reference evidence="11 12" key="1">
    <citation type="submission" date="2019-09" db="EMBL/GenBank/DDBJ databases">
        <title>Parvibaculum sedimenti sp. nov., isolated from sediment.</title>
        <authorList>
            <person name="Wang Y."/>
        </authorList>
    </citation>
    <scope>NUCLEOTIDE SEQUENCE [LARGE SCALE GENOMIC DNA]</scope>
    <source>
        <strain evidence="11 12">HXT-9</strain>
    </source>
</reference>
<dbReference type="EMBL" id="WESC01000018">
    <property type="protein sequence ID" value="KAB7738659.1"/>
    <property type="molecule type" value="Genomic_DNA"/>
</dbReference>
<comment type="catalytic activity">
    <reaction evidence="1 10">
        <text>4-hydroxy-4-methyl-2-oxoglutarate = 2 pyruvate</text>
        <dbReference type="Rhea" id="RHEA:22748"/>
        <dbReference type="ChEBI" id="CHEBI:15361"/>
        <dbReference type="ChEBI" id="CHEBI:58276"/>
        <dbReference type="EC" id="4.1.3.17"/>
    </reaction>
</comment>
<dbReference type="NCBIfam" id="NF006875">
    <property type="entry name" value="PRK09372.1"/>
    <property type="match status" value="1"/>
</dbReference>
<name>A0A6N6VEJ6_9HYPH</name>
<evidence type="ECO:0000256" key="10">
    <source>
        <dbReference type="RuleBase" id="RU004338"/>
    </source>
</evidence>
<dbReference type="CDD" id="cd16841">
    <property type="entry name" value="RraA_family"/>
    <property type="match status" value="1"/>
</dbReference>
<gene>
    <name evidence="11" type="primary">rraA</name>
    <name evidence="11" type="ORF">F2P47_16185</name>
</gene>
<dbReference type="RefSeq" id="WP_152217425.1">
    <property type="nucleotide sequence ID" value="NZ_WESC01000018.1"/>
</dbReference>
<evidence type="ECO:0000256" key="8">
    <source>
        <dbReference type="ARBA" id="ARBA00047973"/>
    </source>
</evidence>
<dbReference type="GO" id="GO:0047443">
    <property type="term" value="F:4-hydroxy-4-methyl-2-oxoglutarate aldolase activity"/>
    <property type="evidence" value="ECO:0007669"/>
    <property type="project" value="UniProtKB-EC"/>
</dbReference>
<evidence type="ECO:0000256" key="5">
    <source>
        <dbReference type="ARBA" id="ARBA00022723"/>
    </source>
</evidence>
<proteinExistence type="inferred from homology"/>
<evidence type="ECO:0000256" key="4">
    <source>
        <dbReference type="ARBA" id="ARBA00011233"/>
    </source>
</evidence>
<organism evidence="11 12">
    <name type="scientific">Parvibaculum sedimenti</name>
    <dbReference type="NCBI Taxonomy" id="2608632"/>
    <lineage>
        <taxon>Bacteria</taxon>
        <taxon>Pseudomonadati</taxon>
        <taxon>Pseudomonadota</taxon>
        <taxon>Alphaproteobacteria</taxon>
        <taxon>Hyphomicrobiales</taxon>
        <taxon>Parvibaculaceae</taxon>
        <taxon>Parvibaculum</taxon>
    </lineage>
</organism>
<evidence type="ECO:0000256" key="6">
    <source>
        <dbReference type="ARBA" id="ARBA00023239"/>
    </source>
</evidence>
<dbReference type="GO" id="GO:0008428">
    <property type="term" value="F:ribonuclease inhibitor activity"/>
    <property type="evidence" value="ECO:0007669"/>
    <property type="project" value="InterPro"/>
</dbReference>